<evidence type="ECO:0000256" key="7">
    <source>
        <dbReference type="ARBA" id="ARBA00023237"/>
    </source>
</evidence>
<dbReference type="AlphaFoldDB" id="A0A6S6SFN3"/>
<keyword evidence="5 8" id="KW-0732">Signal</keyword>
<sequence length="419" mass="43495">MKRIILLSTIASSVLFATNGDLMLGDGAKSTGMGGVGIAVSHGSESAYANPAMIKDVKGSEFSGYVTMFQPDVGFSSDASAMIPQGAASASSSAADQSFIPGFAYVHRNNENIVWGISVAGTAGMGTDYNSASKAGSGAFGMETELAIAKISVPVAYTANNLTVAVAPVLQYSTLEMNYNTPFGRSTNKSDSSVGLGMTAGLAYDVGDVTLGAVYKSKIEANYKGNIANAVRDFGVSSITSGDQLDQPAEIGIGAAYKMGNNTFAVDLRRVQWADAAGYKDFGWEDQNVVAVGYQYATPTWAVRAGYNHGKSPIAEQDGSATANAQNYNNAAKNFFNLDGFPAMVEDHYTLGGDYAVSDELAMSLAFVYTPEATNTFNTSDMTNGQIAQGGGAPSTATASSATVTHSQQAVTLGATYKF</sequence>
<evidence type="ECO:0000256" key="5">
    <source>
        <dbReference type="ARBA" id="ARBA00022729"/>
    </source>
</evidence>
<reference evidence="9" key="1">
    <citation type="submission" date="2020-01" db="EMBL/GenBank/DDBJ databases">
        <authorList>
            <person name="Meier V. D."/>
            <person name="Meier V D."/>
        </authorList>
    </citation>
    <scope>NUCLEOTIDE SEQUENCE</scope>
    <source>
        <strain evidence="9">HLG_WM_MAG_06</strain>
    </source>
</reference>
<comment type="subcellular location">
    <subcellularLocation>
        <location evidence="1">Cell outer membrane</location>
        <topology evidence="1">Multi-pass membrane protein</topology>
    </subcellularLocation>
</comment>
<protein>
    <submittedName>
        <fullName evidence="9">Putative facilitator of salicylate uptake</fullName>
    </submittedName>
</protein>
<feature type="signal peptide" evidence="8">
    <location>
        <begin position="1"/>
        <end position="17"/>
    </location>
</feature>
<dbReference type="GO" id="GO:0009279">
    <property type="term" value="C:cell outer membrane"/>
    <property type="evidence" value="ECO:0007669"/>
    <property type="project" value="UniProtKB-SubCell"/>
</dbReference>
<dbReference type="PANTHER" id="PTHR35093">
    <property type="entry name" value="OUTER MEMBRANE PROTEIN NMB0088-RELATED"/>
    <property type="match status" value="1"/>
</dbReference>
<name>A0A6S6SFN3_9BACT</name>
<evidence type="ECO:0000256" key="8">
    <source>
        <dbReference type="SAM" id="SignalP"/>
    </source>
</evidence>
<evidence type="ECO:0000256" key="2">
    <source>
        <dbReference type="ARBA" id="ARBA00008163"/>
    </source>
</evidence>
<dbReference type="PANTHER" id="PTHR35093:SF8">
    <property type="entry name" value="OUTER MEMBRANE PROTEIN NMB0088-RELATED"/>
    <property type="match status" value="1"/>
</dbReference>
<evidence type="ECO:0000313" key="9">
    <source>
        <dbReference type="EMBL" id="CAA6808847.1"/>
    </source>
</evidence>
<evidence type="ECO:0000256" key="4">
    <source>
        <dbReference type="ARBA" id="ARBA00022692"/>
    </source>
</evidence>
<dbReference type="SUPFAM" id="SSF56935">
    <property type="entry name" value="Porins"/>
    <property type="match status" value="1"/>
</dbReference>
<dbReference type="InterPro" id="IPR005017">
    <property type="entry name" value="OMPP1/FadL/TodX"/>
</dbReference>
<keyword evidence="3" id="KW-1134">Transmembrane beta strand</keyword>
<dbReference type="GO" id="GO:0015483">
    <property type="term" value="F:long-chain fatty acid transporting porin activity"/>
    <property type="evidence" value="ECO:0007669"/>
    <property type="project" value="TreeGrafter"/>
</dbReference>
<evidence type="ECO:0000256" key="6">
    <source>
        <dbReference type="ARBA" id="ARBA00023136"/>
    </source>
</evidence>
<organism evidence="9">
    <name type="scientific">uncultured Sulfurovum sp</name>
    <dbReference type="NCBI Taxonomy" id="269237"/>
    <lineage>
        <taxon>Bacteria</taxon>
        <taxon>Pseudomonadati</taxon>
        <taxon>Campylobacterota</taxon>
        <taxon>Epsilonproteobacteria</taxon>
        <taxon>Campylobacterales</taxon>
        <taxon>Sulfurovaceae</taxon>
        <taxon>Sulfurovum</taxon>
        <taxon>environmental samples</taxon>
    </lineage>
</organism>
<accession>A0A6S6SFN3</accession>
<evidence type="ECO:0000256" key="3">
    <source>
        <dbReference type="ARBA" id="ARBA00022452"/>
    </source>
</evidence>
<evidence type="ECO:0000256" key="1">
    <source>
        <dbReference type="ARBA" id="ARBA00004571"/>
    </source>
</evidence>
<dbReference type="Pfam" id="PF03349">
    <property type="entry name" value="Toluene_X"/>
    <property type="match status" value="1"/>
</dbReference>
<keyword evidence="4" id="KW-0812">Transmembrane</keyword>
<keyword evidence="6" id="KW-0472">Membrane</keyword>
<keyword evidence="7" id="KW-0998">Cell outer membrane</keyword>
<comment type="similarity">
    <text evidence="2">Belongs to the OmpP1/FadL family.</text>
</comment>
<dbReference type="Gene3D" id="2.40.160.60">
    <property type="entry name" value="Outer membrane protein transport protein (OMPP1/FadL/TodX)"/>
    <property type="match status" value="1"/>
</dbReference>
<proteinExistence type="inferred from homology"/>
<dbReference type="EMBL" id="CACVAP010000056">
    <property type="protein sequence ID" value="CAA6808847.1"/>
    <property type="molecule type" value="Genomic_DNA"/>
</dbReference>
<gene>
    <name evidence="9" type="ORF">HELGO_WM17252</name>
</gene>
<feature type="chain" id="PRO_5028372840" evidence="8">
    <location>
        <begin position="18"/>
        <end position="419"/>
    </location>
</feature>